<gene>
    <name evidence="6" type="ORF">SU9_001635</name>
    <name evidence="5" type="ORF">SU9_26604</name>
</gene>
<dbReference type="Gene3D" id="3.30.70.920">
    <property type="match status" value="1"/>
</dbReference>
<protein>
    <submittedName>
        <fullName evidence="5 6">AsnC family transcriptional regulator</fullName>
    </submittedName>
</protein>
<dbReference type="EMBL" id="AJGV01000164">
    <property type="protein sequence ID" value="EJJ03915.1"/>
    <property type="molecule type" value="Genomic_DNA"/>
</dbReference>
<dbReference type="PANTHER" id="PTHR30154:SF34">
    <property type="entry name" value="TRANSCRIPTIONAL REGULATOR AZLB"/>
    <property type="match status" value="1"/>
</dbReference>
<evidence type="ECO:0000313" key="5">
    <source>
        <dbReference type="EMBL" id="EJJ03915.1"/>
    </source>
</evidence>
<keyword evidence="7" id="KW-1185">Reference proteome</keyword>
<dbReference type="STRING" id="1160718.SU9_26604"/>
<dbReference type="eggNOG" id="COG1522">
    <property type="taxonomic scope" value="Bacteria"/>
</dbReference>
<proteinExistence type="predicted"/>
<dbReference type="RefSeq" id="WP_006606829.1">
    <property type="nucleotide sequence ID" value="NZ_CP072931.1"/>
</dbReference>
<evidence type="ECO:0000313" key="7">
    <source>
        <dbReference type="Proteomes" id="UP000009036"/>
    </source>
</evidence>
<feature type="domain" description="HTH asnC-type" evidence="4">
    <location>
        <begin position="6"/>
        <end position="46"/>
    </location>
</feature>
<dbReference type="EMBL" id="CP072931">
    <property type="protein sequence ID" value="QTZ90318.1"/>
    <property type="molecule type" value="Genomic_DNA"/>
</dbReference>
<dbReference type="InterPro" id="IPR000485">
    <property type="entry name" value="AsnC-type_HTH_dom"/>
</dbReference>
<dbReference type="HOGENOM" id="CLU_044190_1_0_11"/>
<accession>J2JV22</accession>
<reference evidence="6" key="2">
    <citation type="submission" date="2021-04" db="EMBL/GenBank/DDBJ databases">
        <authorList>
            <person name="Wen M.-L."/>
            <person name="Han X.-L."/>
            <person name="Xiong J."/>
        </authorList>
    </citation>
    <scope>NUCLEOTIDE SEQUENCE</scope>
    <source>
        <strain evidence="6">AGR0001</strain>
    </source>
</reference>
<dbReference type="Gene3D" id="1.10.10.10">
    <property type="entry name" value="Winged helix-like DNA-binding domain superfamily/Winged helix DNA-binding domain"/>
    <property type="match status" value="2"/>
</dbReference>
<dbReference type="SMART" id="SM00344">
    <property type="entry name" value="HTH_ASNC"/>
    <property type="match status" value="2"/>
</dbReference>
<dbReference type="Proteomes" id="UP000009036">
    <property type="component" value="Chromosome"/>
</dbReference>
<dbReference type="PATRIC" id="fig|1160718.3.peg.5389"/>
<dbReference type="InterPro" id="IPR036388">
    <property type="entry name" value="WH-like_DNA-bd_sf"/>
</dbReference>
<reference evidence="5" key="1">
    <citation type="journal article" date="2012" name="J. Bacteriol.">
        <title>Genome Sequence of Streptomyces auratus Strain AGR0001, a Phoslactomycin-Producing Actinomycete.</title>
        <authorList>
            <person name="Han X."/>
            <person name="Li M."/>
            <person name="Ding Z."/>
            <person name="Zhao J."/>
            <person name="Ji K."/>
            <person name="Wen M."/>
            <person name="Lu T."/>
        </authorList>
    </citation>
    <scope>NUCLEOTIDE SEQUENCE [LARGE SCALE GENOMIC DNA]</scope>
    <source>
        <strain evidence="5">AGR0001</strain>
    </source>
</reference>
<evidence type="ECO:0000256" key="2">
    <source>
        <dbReference type="ARBA" id="ARBA00023125"/>
    </source>
</evidence>
<dbReference type="PANTHER" id="PTHR30154">
    <property type="entry name" value="LEUCINE-RESPONSIVE REGULATORY PROTEIN"/>
    <property type="match status" value="1"/>
</dbReference>
<evidence type="ECO:0000256" key="1">
    <source>
        <dbReference type="ARBA" id="ARBA00023015"/>
    </source>
</evidence>
<organism evidence="5">
    <name type="scientific">Streptomyces auratus AGR0001</name>
    <dbReference type="NCBI Taxonomy" id="1160718"/>
    <lineage>
        <taxon>Bacteria</taxon>
        <taxon>Bacillati</taxon>
        <taxon>Actinomycetota</taxon>
        <taxon>Actinomycetes</taxon>
        <taxon>Kitasatosporales</taxon>
        <taxon>Streptomycetaceae</taxon>
        <taxon>Streptomyces</taxon>
    </lineage>
</organism>
<dbReference type="OrthoDB" id="4050641at2"/>
<dbReference type="Pfam" id="PF13404">
    <property type="entry name" value="HTH_AsnC-type"/>
    <property type="match status" value="1"/>
</dbReference>
<keyword evidence="1" id="KW-0805">Transcription regulation</keyword>
<evidence type="ECO:0000259" key="4">
    <source>
        <dbReference type="Pfam" id="PF13404"/>
    </source>
</evidence>
<evidence type="ECO:0000256" key="3">
    <source>
        <dbReference type="ARBA" id="ARBA00023163"/>
    </source>
</evidence>
<sequence>MEDTVIDDIDLDLIAALQTAPRASFDVLARVLDSSARTVARRYARLVDAGAMRVICEIEWSLMTEGLPATVWIGTEPGRAPEVAQALAARADTPFVSLASGAADVFCMLHGATRADTTRALTTELPAVPGIRTLRTEWILRLLTSTASWRLPRLTSGQIAALTGQNAGRPAAAHPRDTPLSGLERDTVAVLRNDARMPFSTLARTLGITESRARRTVAALLESGLLRPRVEVDPRDIGYAVEAVLSIGCRPGAVQRLAASLADHPTTRFLALTAAASVFTYGGAFRDEEHLADFLTGGFEGSEEVTSLECSLQLEVLKRYWTARP</sequence>
<dbReference type="GO" id="GO:0043565">
    <property type="term" value="F:sequence-specific DNA binding"/>
    <property type="evidence" value="ECO:0007669"/>
    <property type="project" value="InterPro"/>
</dbReference>
<evidence type="ECO:0000313" key="6">
    <source>
        <dbReference type="EMBL" id="QTZ90318.1"/>
    </source>
</evidence>
<dbReference type="InterPro" id="IPR036390">
    <property type="entry name" value="WH_DNA-bd_sf"/>
</dbReference>
<dbReference type="InterPro" id="IPR011008">
    <property type="entry name" value="Dimeric_a/b-barrel"/>
</dbReference>
<dbReference type="SUPFAM" id="SSF54909">
    <property type="entry name" value="Dimeric alpha+beta barrel"/>
    <property type="match status" value="1"/>
</dbReference>
<dbReference type="KEGG" id="sauh:SU9_001635"/>
<keyword evidence="3" id="KW-0804">Transcription</keyword>
<dbReference type="SUPFAM" id="SSF46785">
    <property type="entry name" value="Winged helix' DNA-binding domain"/>
    <property type="match status" value="2"/>
</dbReference>
<name>J2JV22_9ACTN</name>
<dbReference type="GO" id="GO:0043200">
    <property type="term" value="P:response to amino acid"/>
    <property type="evidence" value="ECO:0007669"/>
    <property type="project" value="TreeGrafter"/>
</dbReference>
<dbReference type="GO" id="GO:0005829">
    <property type="term" value="C:cytosol"/>
    <property type="evidence" value="ECO:0007669"/>
    <property type="project" value="TreeGrafter"/>
</dbReference>
<keyword evidence="2" id="KW-0238">DNA-binding</keyword>
<dbReference type="AlphaFoldDB" id="J2JV22"/>
<dbReference type="InterPro" id="IPR019888">
    <property type="entry name" value="Tscrpt_reg_AsnC-like"/>
</dbReference>